<dbReference type="PANTHER" id="PTHR35882:SF1">
    <property type="match status" value="1"/>
</dbReference>
<dbReference type="InterPro" id="IPR017853">
    <property type="entry name" value="GH"/>
</dbReference>
<dbReference type="SUPFAM" id="SSF51445">
    <property type="entry name" value="(Trans)glycosidases"/>
    <property type="match status" value="1"/>
</dbReference>
<accession>A0ABT8NEH1</accession>
<dbReference type="Proteomes" id="UP001172142">
    <property type="component" value="Unassembled WGS sequence"/>
</dbReference>
<dbReference type="InterPro" id="IPR016063">
    <property type="entry name" value="TM1410_Glycdase"/>
</dbReference>
<evidence type="ECO:0000313" key="3">
    <source>
        <dbReference type="EMBL" id="MDN7246067.1"/>
    </source>
</evidence>
<evidence type="ECO:0000313" key="4">
    <source>
        <dbReference type="Proteomes" id="UP001172142"/>
    </source>
</evidence>
<reference evidence="3 4" key="1">
    <citation type="submission" date="2023-07" db="EMBL/GenBank/DDBJ databases">
        <title>Novel species in genus Planococcus.</title>
        <authorList>
            <person name="Ning S."/>
        </authorList>
    </citation>
    <scope>NUCLEOTIDE SEQUENCE [LARGE SCALE GENOMIC DNA]</scope>
    <source>
        <strain evidence="3 4">N017</strain>
    </source>
</reference>
<proteinExistence type="predicted"/>
<dbReference type="RefSeq" id="WP_301856674.1">
    <property type="nucleotide sequence ID" value="NZ_JAUJWU010000002.1"/>
</dbReference>
<dbReference type="InterPro" id="IPR013785">
    <property type="entry name" value="Aldolase_TIM"/>
</dbReference>
<keyword evidence="1" id="KW-0732">Signal</keyword>
<keyword evidence="4" id="KW-1185">Reference proteome</keyword>
<feature type="signal peptide" evidence="1">
    <location>
        <begin position="1"/>
        <end position="20"/>
    </location>
</feature>
<gene>
    <name evidence="3" type="ORF">QWY13_11165</name>
</gene>
<feature type="chain" id="PRO_5045369890" evidence="1">
    <location>
        <begin position="21"/>
        <end position="339"/>
    </location>
</feature>
<feature type="domain" description="Glycoside-hydrolase family GH114 TIM-barrel" evidence="2">
    <location>
        <begin position="44"/>
        <end position="302"/>
    </location>
</feature>
<dbReference type="NCBIfam" id="TIGR01370">
    <property type="entry name" value="MJ1477/TM1410 family putative glycoside hydrolase"/>
    <property type="match status" value="1"/>
</dbReference>
<dbReference type="PROSITE" id="PS51257">
    <property type="entry name" value="PROKAR_LIPOPROTEIN"/>
    <property type="match status" value="1"/>
</dbReference>
<evidence type="ECO:0000259" key="2">
    <source>
        <dbReference type="Pfam" id="PF03537"/>
    </source>
</evidence>
<dbReference type="PANTHER" id="PTHR35882">
    <property type="entry name" value="PELA"/>
    <property type="match status" value="1"/>
</dbReference>
<dbReference type="PRINTS" id="PR01545">
    <property type="entry name" value="THEMAYE10DUF"/>
</dbReference>
<organism evidence="3 4">
    <name type="scientific">Planococcus shenhongbingii</name>
    <dbReference type="NCBI Taxonomy" id="3058398"/>
    <lineage>
        <taxon>Bacteria</taxon>
        <taxon>Bacillati</taxon>
        <taxon>Bacillota</taxon>
        <taxon>Bacilli</taxon>
        <taxon>Bacillales</taxon>
        <taxon>Caryophanaceae</taxon>
        <taxon>Planococcus</taxon>
    </lineage>
</organism>
<dbReference type="InterPro" id="IPR004352">
    <property type="entry name" value="GH114_TIM-barrel"/>
</dbReference>
<name>A0ABT8NEH1_9BACL</name>
<dbReference type="Gene3D" id="3.20.20.70">
    <property type="entry name" value="Aldolase class I"/>
    <property type="match status" value="1"/>
</dbReference>
<dbReference type="EMBL" id="JAUJWU010000002">
    <property type="protein sequence ID" value="MDN7246067.1"/>
    <property type="molecule type" value="Genomic_DNA"/>
</dbReference>
<comment type="caution">
    <text evidence="3">The sequence shown here is derived from an EMBL/GenBank/DDBJ whole genome shotgun (WGS) entry which is preliminary data.</text>
</comment>
<evidence type="ECO:0000256" key="1">
    <source>
        <dbReference type="SAM" id="SignalP"/>
    </source>
</evidence>
<dbReference type="Pfam" id="PF03537">
    <property type="entry name" value="Glyco_hydro_114"/>
    <property type="match status" value="1"/>
</dbReference>
<sequence>MLGRVKIVSCFGLLLFLAVAGCSVEREENTQSQTARGEITIQKTWLYQLQNTNPVQIADSGYEIAVIDPTVDGKTRFTKEQIDKIKASGTTVLAYLSIGEASAYLPYWQTAWGVEEEGIINVAEDAPEWIGRKPNPDWPESVKVRYWDEHWWNILEPELDKIKGAGFDGLYLDIVDAYFYWGDKATYLHEPHLAADPQNEKEAAERMMNLVKRISAEAKESSPDFQVFPQNAESIFDYDDGSYLTAIDGIGAEDLWYEEAEKSGDVKERLPYLEMVRDAGKEVLSIDYVLTESMDPDDRMRIEDYKKRCAEKDFFCFPAMMDRELDKQISHEEHGNGGH</sequence>
<protein>
    <submittedName>
        <fullName evidence="3">Endo alpha-1,4 polygalactosaminidase</fullName>
    </submittedName>
</protein>
<dbReference type="InterPro" id="IPR016062">
    <property type="entry name" value="TM1410-rel"/>
</dbReference>